<organism evidence="3 4">
    <name type="scientific">Nocardia cyriacigeorgica</name>
    <dbReference type="NCBI Taxonomy" id="135487"/>
    <lineage>
        <taxon>Bacteria</taxon>
        <taxon>Bacillati</taxon>
        <taxon>Actinomycetota</taxon>
        <taxon>Actinomycetes</taxon>
        <taxon>Mycobacteriales</taxon>
        <taxon>Nocardiaceae</taxon>
        <taxon>Nocardia</taxon>
    </lineage>
</organism>
<keyword evidence="2" id="KW-0472">Membrane</keyword>
<dbReference type="InterPro" id="IPR024735">
    <property type="entry name" value="TcpC"/>
</dbReference>
<proteinExistence type="predicted"/>
<reference evidence="3 4" key="1">
    <citation type="submission" date="2019-02" db="EMBL/GenBank/DDBJ databases">
        <authorList>
            <consortium name="Pathogen Informatics"/>
        </authorList>
    </citation>
    <scope>NUCLEOTIDE SEQUENCE [LARGE SCALE GENOMIC DNA]</scope>
    <source>
        <strain evidence="3 4">3012STDY6756504</strain>
    </source>
</reference>
<evidence type="ECO:0000256" key="1">
    <source>
        <dbReference type="SAM" id="MobiDB-lite"/>
    </source>
</evidence>
<evidence type="ECO:0000313" key="3">
    <source>
        <dbReference type="EMBL" id="VFB01836.1"/>
    </source>
</evidence>
<dbReference type="Pfam" id="PF12642">
    <property type="entry name" value="TpcC"/>
    <property type="match status" value="1"/>
</dbReference>
<evidence type="ECO:0000256" key="2">
    <source>
        <dbReference type="SAM" id="Phobius"/>
    </source>
</evidence>
<feature type="transmembrane region" description="Helical" evidence="2">
    <location>
        <begin position="45"/>
        <end position="67"/>
    </location>
</feature>
<evidence type="ECO:0000313" key="4">
    <source>
        <dbReference type="Proteomes" id="UP000290439"/>
    </source>
</evidence>
<protein>
    <submittedName>
        <fullName evidence="3">Conjugative transposon protein TcpC</fullName>
    </submittedName>
</protein>
<dbReference type="AlphaFoldDB" id="A0A4U8W904"/>
<keyword evidence="2" id="KW-1133">Transmembrane helix</keyword>
<dbReference type="Proteomes" id="UP000290439">
    <property type="component" value="Chromosome"/>
</dbReference>
<feature type="region of interest" description="Disordered" evidence="1">
    <location>
        <begin position="326"/>
        <end position="349"/>
    </location>
</feature>
<name>A0A4U8W904_9NOCA</name>
<keyword evidence="2" id="KW-0812">Transmembrane</keyword>
<gene>
    <name evidence="3" type="ORF">NCTC10797_05666</name>
</gene>
<dbReference type="EMBL" id="LR215973">
    <property type="protein sequence ID" value="VFB01836.1"/>
    <property type="molecule type" value="Genomic_DNA"/>
</dbReference>
<accession>A0A4U8W904</accession>
<sequence>MGMGFGSESVMLSTISTVRTLAGSSVDSGEELLRRMAARRRRDNAVIAVLAVLAVLGGGHAIFSFLFSKPAPDTSGQEAVTIVGRAQLAGTFAQEFVVTYLSSNDSQKERLAEFVADSSRLQLPKTGRQVTDSAVVFVRRTDVQGGLDVWTVTVAVRLGASGNIAGARQFYRVAVSLTDGRLRALGLPAAVTPPGRGLDLATTYKTTCPADAPVATVASGFLAAFLTGTGDISRYIAQGSGITALAPPPYTKADLVSVNADDSSCGKSGSKIQVLASVTPSAAGAEVAVLEYPLTMINNGGQWQVQTMDQIPALVKPFAVIAEGSKEQAAGPTTSVPPSTAAIPPATHK</sequence>